<dbReference type="OrthoDB" id="3232941at2759"/>
<dbReference type="EMBL" id="KN837194">
    <property type="protein sequence ID" value="KIJ34947.1"/>
    <property type="molecule type" value="Genomic_DNA"/>
</dbReference>
<keyword evidence="2" id="KW-1185">Reference proteome</keyword>
<dbReference type="Proteomes" id="UP000054279">
    <property type="component" value="Unassembled WGS sequence"/>
</dbReference>
<protein>
    <submittedName>
        <fullName evidence="1">Uncharacterized protein</fullName>
    </submittedName>
</protein>
<reference evidence="1 2" key="1">
    <citation type="submission" date="2014-06" db="EMBL/GenBank/DDBJ databases">
        <title>Evolutionary Origins and Diversification of the Mycorrhizal Mutualists.</title>
        <authorList>
            <consortium name="DOE Joint Genome Institute"/>
            <consortium name="Mycorrhizal Genomics Consortium"/>
            <person name="Kohler A."/>
            <person name="Kuo A."/>
            <person name="Nagy L.G."/>
            <person name="Floudas D."/>
            <person name="Copeland A."/>
            <person name="Barry K.W."/>
            <person name="Cichocki N."/>
            <person name="Veneault-Fourrey C."/>
            <person name="LaButti K."/>
            <person name="Lindquist E.A."/>
            <person name="Lipzen A."/>
            <person name="Lundell T."/>
            <person name="Morin E."/>
            <person name="Murat C."/>
            <person name="Riley R."/>
            <person name="Ohm R."/>
            <person name="Sun H."/>
            <person name="Tunlid A."/>
            <person name="Henrissat B."/>
            <person name="Grigoriev I.V."/>
            <person name="Hibbett D.S."/>
            <person name="Martin F."/>
        </authorList>
    </citation>
    <scope>NUCLEOTIDE SEQUENCE [LARGE SCALE GENOMIC DNA]</scope>
    <source>
        <strain evidence="1 2">SS14</strain>
    </source>
</reference>
<dbReference type="AlphaFoldDB" id="A0A0C9V045"/>
<dbReference type="HOGENOM" id="CLU_1367010_0_0_1"/>
<gene>
    <name evidence="1" type="ORF">M422DRAFT_262910</name>
</gene>
<organism evidence="1 2">
    <name type="scientific">Sphaerobolus stellatus (strain SS14)</name>
    <dbReference type="NCBI Taxonomy" id="990650"/>
    <lineage>
        <taxon>Eukaryota</taxon>
        <taxon>Fungi</taxon>
        <taxon>Dikarya</taxon>
        <taxon>Basidiomycota</taxon>
        <taxon>Agaricomycotina</taxon>
        <taxon>Agaricomycetes</taxon>
        <taxon>Phallomycetidae</taxon>
        <taxon>Geastrales</taxon>
        <taxon>Sphaerobolaceae</taxon>
        <taxon>Sphaerobolus</taxon>
    </lineage>
</organism>
<sequence length="200" mass="23562">MHAELDFIFHAGWKTLGEDDLEHMANFNQIYHDNKDAFLQTPQHGGREQQHFNIPKLHARHHFPDNIHWLGAPYNYSTEISECCHIEIAKKVYKATNPKDYMQQMLLWLTRQEKIYLRGILLQWQLQNWSHNFDADQQFDMFLPQVDEEQDVVLDAERESSSTLSLIQAKQIIPVTRSKAQTKANETSHAVATWPHYSHQ</sequence>
<proteinExistence type="predicted"/>
<accession>A0A0C9V045</accession>
<name>A0A0C9V045_SPHS4</name>
<evidence type="ECO:0000313" key="2">
    <source>
        <dbReference type="Proteomes" id="UP000054279"/>
    </source>
</evidence>
<evidence type="ECO:0000313" key="1">
    <source>
        <dbReference type="EMBL" id="KIJ34947.1"/>
    </source>
</evidence>